<sequence length="151" mass="17301">MDIPDTAERLIVCSILLNNVHYICGIGFIACGSESFIGNKTESLHIIDICHYPTDAIWLVEDALGVRSMKYGSSPWLFGDPKYIRCWEGLSLRQGPRSLRIIRDALKFRHLGWLHQSNPTFEETILVRNEHPSRSGQRFLKEELYVQQSPA</sequence>
<dbReference type="EMBL" id="MSFN02000002">
    <property type="protein sequence ID" value="PTU22461.1"/>
    <property type="molecule type" value="Genomic_DNA"/>
</dbReference>
<gene>
    <name evidence="1" type="ORF">P175DRAFT_0542312</name>
</gene>
<dbReference type="Proteomes" id="UP000244073">
    <property type="component" value="Unassembled WGS sequence"/>
</dbReference>
<accession>A0A2T5M1Q6</accession>
<comment type="caution">
    <text evidence="1">The sequence shown here is derived from an EMBL/GenBank/DDBJ whole genome shotgun (WGS) entry which is preliminary data.</text>
</comment>
<organism evidence="1 2">
    <name type="scientific">Aspergillus ochraceoroseus IBT 24754</name>
    <dbReference type="NCBI Taxonomy" id="1392256"/>
    <lineage>
        <taxon>Eukaryota</taxon>
        <taxon>Fungi</taxon>
        <taxon>Dikarya</taxon>
        <taxon>Ascomycota</taxon>
        <taxon>Pezizomycotina</taxon>
        <taxon>Eurotiomycetes</taxon>
        <taxon>Eurotiomycetidae</taxon>
        <taxon>Eurotiales</taxon>
        <taxon>Aspergillaceae</taxon>
        <taxon>Aspergillus</taxon>
        <taxon>Aspergillus subgen. Nidulantes</taxon>
    </lineage>
</organism>
<dbReference type="RefSeq" id="XP_040753853.1">
    <property type="nucleotide sequence ID" value="XM_040900361.1"/>
</dbReference>
<evidence type="ECO:0000313" key="1">
    <source>
        <dbReference type="EMBL" id="PTU22461.1"/>
    </source>
</evidence>
<dbReference type="GeneID" id="63817243"/>
<dbReference type="AlphaFoldDB" id="A0A2T5M1Q6"/>
<name>A0A2T5M1Q6_9EURO</name>
<dbReference type="OrthoDB" id="4507445at2759"/>
<reference evidence="1 2" key="1">
    <citation type="journal article" date="2018" name="Proc. Natl. Acad. Sci. U.S.A.">
        <title>Linking secondary metabolites to gene clusters through genome sequencing of six diverse Aspergillus species.</title>
        <authorList>
            <person name="Kaerboelling I."/>
            <person name="Vesth T.C."/>
            <person name="Frisvad J.C."/>
            <person name="Nybo J.L."/>
            <person name="Theobald S."/>
            <person name="Kuo A."/>
            <person name="Bowyer P."/>
            <person name="Matsuda Y."/>
            <person name="Mondo S."/>
            <person name="Lyhne E.K."/>
            <person name="Kogle M.E."/>
            <person name="Clum A."/>
            <person name="Lipzen A."/>
            <person name="Salamov A."/>
            <person name="Ngan C.Y."/>
            <person name="Daum C."/>
            <person name="Chiniquy J."/>
            <person name="Barry K."/>
            <person name="LaButti K."/>
            <person name="Haridas S."/>
            <person name="Simmons B.A."/>
            <person name="Magnuson J.K."/>
            <person name="Mortensen U.H."/>
            <person name="Larsen T.O."/>
            <person name="Grigoriev I.V."/>
            <person name="Baker S.E."/>
            <person name="Andersen M.R."/>
        </authorList>
    </citation>
    <scope>NUCLEOTIDE SEQUENCE [LARGE SCALE GENOMIC DNA]</scope>
    <source>
        <strain evidence="1 2">IBT 24754</strain>
    </source>
</reference>
<protein>
    <submittedName>
        <fullName evidence="1">Uncharacterized protein</fullName>
    </submittedName>
</protein>
<proteinExistence type="predicted"/>
<evidence type="ECO:0000313" key="2">
    <source>
        <dbReference type="Proteomes" id="UP000244073"/>
    </source>
</evidence>
<dbReference type="VEuPathDB" id="FungiDB:P175DRAFT_0542312"/>